<proteinExistence type="predicted"/>
<accession>A0AAD5MVI2</accession>
<sequence length="172" mass="18641">MISTVFACGVMPAGQERSRTITVAGFTLPVAMVYSTAPNVQARFPGIAPSEAAARGFVERLVVQTVLGVLEHQARSALLPDAVISAILSQLNVKVNYKPMNCQMSVRPEDKLIKEDEEKDHCIIVGNTTTNVIMASWSRMMWQDVINRAVRMLALGPFESHFYSASGTVGGG</sequence>
<dbReference type="EMBL" id="JAHQIW010004525">
    <property type="protein sequence ID" value="KAJ1362763.1"/>
    <property type="molecule type" value="Genomic_DNA"/>
</dbReference>
<keyword evidence="2" id="KW-1185">Reference proteome</keyword>
<gene>
    <name evidence="1" type="ORF">KIN20_022435</name>
</gene>
<reference evidence="1" key="1">
    <citation type="submission" date="2021-06" db="EMBL/GenBank/DDBJ databases">
        <title>Parelaphostrongylus tenuis whole genome reference sequence.</title>
        <authorList>
            <person name="Garwood T.J."/>
            <person name="Larsen P.A."/>
            <person name="Fountain-Jones N.M."/>
            <person name="Garbe J.R."/>
            <person name="Macchietto M.G."/>
            <person name="Kania S.A."/>
            <person name="Gerhold R.W."/>
            <person name="Richards J.E."/>
            <person name="Wolf T.M."/>
        </authorList>
    </citation>
    <scope>NUCLEOTIDE SEQUENCE</scope>
    <source>
        <strain evidence="1">MNPRO001-30</strain>
        <tissue evidence="1">Meninges</tissue>
    </source>
</reference>
<protein>
    <submittedName>
        <fullName evidence="1">Uncharacterized protein</fullName>
    </submittedName>
</protein>
<evidence type="ECO:0000313" key="1">
    <source>
        <dbReference type="EMBL" id="KAJ1362763.1"/>
    </source>
</evidence>
<evidence type="ECO:0000313" key="2">
    <source>
        <dbReference type="Proteomes" id="UP001196413"/>
    </source>
</evidence>
<organism evidence="1 2">
    <name type="scientific">Parelaphostrongylus tenuis</name>
    <name type="common">Meningeal worm</name>
    <dbReference type="NCBI Taxonomy" id="148309"/>
    <lineage>
        <taxon>Eukaryota</taxon>
        <taxon>Metazoa</taxon>
        <taxon>Ecdysozoa</taxon>
        <taxon>Nematoda</taxon>
        <taxon>Chromadorea</taxon>
        <taxon>Rhabditida</taxon>
        <taxon>Rhabditina</taxon>
        <taxon>Rhabditomorpha</taxon>
        <taxon>Strongyloidea</taxon>
        <taxon>Metastrongylidae</taxon>
        <taxon>Parelaphostrongylus</taxon>
    </lineage>
</organism>
<dbReference type="AlphaFoldDB" id="A0AAD5MVI2"/>
<name>A0AAD5MVI2_PARTN</name>
<comment type="caution">
    <text evidence="1">The sequence shown here is derived from an EMBL/GenBank/DDBJ whole genome shotgun (WGS) entry which is preliminary data.</text>
</comment>
<dbReference type="Proteomes" id="UP001196413">
    <property type="component" value="Unassembled WGS sequence"/>
</dbReference>